<evidence type="ECO:0000313" key="5">
    <source>
        <dbReference type="Proteomes" id="UP000008311"/>
    </source>
</evidence>
<dbReference type="AlphaFoldDB" id="B9T1A9"/>
<proteinExistence type="inferred from homology"/>
<keyword evidence="2" id="KW-0806">Transcription termination</keyword>
<evidence type="ECO:0000256" key="1">
    <source>
        <dbReference type="ARBA" id="ARBA00007692"/>
    </source>
</evidence>
<dbReference type="GO" id="GO:0009507">
    <property type="term" value="C:chloroplast"/>
    <property type="evidence" value="ECO:0000318"/>
    <property type="project" value="GO_Central"/>
</dbReference>
<organism evidence="4 5">
    <name type="scientific">Ricinus communis</name>
    <name type="common">Castor bean</name>
    <dbReference type="NCBI Taxonomy" id="3988"/>
    <lineage>
        <taxon>Eukaryota</taxon>
        <taxon>Viridiplantae</taxon>
        <taxon>Streptophyta</taxon>
        <taxon>Embryophyta</taxon>
        <taxon>Tracheophyta</taxon>
        <taxon>Spermatophyta</taxon>
        <taxon>Magnoliopsida</taxon>
        <taxon>eudicotyledons</taxon>
        <taxon>Gunneridae</taxon>
        <taxon>Pentapetalae</taxon>
        <taxon>rosids</taxon>
        <taxon>fabids</taxon>
        <taxon>Malpighiales</taxon>
        <taxon>Euphorbiaceae</taxon>
        <taxon>Acalyphoideae</taxon>
        <taxon>Acalypheae</taxon>
        <taxon>Ricinus</taxon>
    </lineage>
</organism>
<dbReference type="PANTHER" id="PTHR13068">
    <property type="entry name" value="CGI-12 PROTEIN-RELATED"/>
    <property type="match status" value="1"/>
</dbReference>
<reference evidence="5" key="1">
    <citation type="journal article" date="2010" name="Nat. Biotechnol.">
        <title>Draft genome sequence of the oilseed species Ricinus communis.</title>
        <authorList>
            <person name="Chan A.P."/>
            <person name="Crabtree J."/>
            <person name="Zhao Q."/>
            <person name="Lorenzi H."/>
            <person name="Orvis J."/>
            <person name="Puiu D."/>
            <person name="Melake-Berhan A."/>
            <person name="Jones K.M."/>
            <person name="Redman J."/>
            <person name="Chen G."/>
            <person name="Cahoon E.B."/>
            <person name="Gedil M."/>
            <person name="Stanke M."/>
            <person name="Haas B.J."/>
            <person name="Wortman J.R."/>
            <person name="Fraser-Liggett C.M."/>
            <person name="Ravel J."/>
            <person name="Rabinowicz P.D."/>
        </authorList>
    </citation>
    <scope>NUCLEOTIDE SEQUENCE [LARGE SCALE GENOMIC DNA]</scope>
    <source>
        <strain evidence="5">cv. Hale</strain>
    </source>
</reference>
<dbReference type="InParanoid" id="B9T1A9"/>
<dbReference type="eggNOG" id="KOG1267">
    <property type="taxonomic scope" value="Eukaryota"/>
</dbReference>
<keyword evidence="2" id="KW-0805">Transcription regulation</keyword>
<dbReference type="Proteomes" id="UP000008311">
    <property type="component" value="Unassembled WGS sequence"/>
</dbReference>
<dbReference type="GO" id="GO:0003676">
    <property type="term" value="F:nucleic acid binding"/>
    <property type="evidence" value="ECO:0007669"/>
    <property type="project" value="InterPro"/>
</dbReference>
<keyword evidence="5" id="KW-1185">Reference proteome</keyword>
<gene>
    <name evidence="4" type="ORF">RCOM_0499110</name>
</gene>
<dbReference type="PANTHER" id="PTHR13068:SF236">
    <property type="entry name" value="OS02G0749800 PROTEIN"/>
    <property type="match status" value="1"/>
</dbReference>
<accession>B9T1A9</accession>
<dbReference type="InterPro" id="IPR003690">
    <property type="entry name" value="MTERF"/>
</dbReference>
<comment type="similarity">
    <text evidence="1">Belongs to the mTERF family.</text>
</comment>
<sequence>MRGLSFSEARVSVGSSWAWKSLMRGRTVLEKGLRWQISYASARILVSSLKNRILPTINYLRGILETDEKVIYALNRCLRTLKYDTDAMVSNVGILRAHGHGVLEPDIRSLTVWEPLSLMLRVDLFEQVVQEVKRMGFEPINKSKSFIYALQSMAVISRSHWERKREFLMSFGWSESEFLLAFRLQPFFMLTSEKKMKVLMEFFLTKLCLQPSDIVKCPNHFLVNLERRVIPRCSALKLLMSKGSIDNSVPIMLLTPRLKNLRDKAHRETNTAPDPVCRFDKNNAILCLYY</sequence>
<evidence type="ECO:0000313" key="4">
    <source>
        <dbReference type="EMBL" id="EEF30343.1"/>
    </source>
</evidence>
<name>B9T1A9_RICCO</name>
<evidence type="ECO:0000256" key="3">
    <source>
        <dbReference type="ARBA" id="ARBA00022946"/>
    </source>
</evidence>
<dbReference type="Gene3D" id="1.25.70.10">
    <property type="entry name" value="Transcription termination factor 3, mitochondrial"/>
    <property type="match status" value="1"/>
</dbReference>
<dbReference type="GO" id="GO:0009658">
    <property type="term" value="P:chloroplast organization"/>
    <property type="evidence" value="ECO:0000318"/>
    <property type="project" value="GO_Central"/>
</dbReference>
<dbReference type="FunCoup" id="B9T1A9">
    <property type="interactions" value="110"/>
</dbReference>
<dbReference type="GO" id="GO:0006353">
    <property type="term" value="P:DNA-templated transcription termination"/>
    <property type="evidence" value="ECO:0007669"/>
    <property type="project" value="UniProtKB-KW"/>
</dbReference>
<keyword evidence="3" id="KW-0809">Transit peptide</keyword>
<dbReference type="EMBL" id="EQ974332">
    <property type="protein sequence ID" value="EEF30343.1"/>
    <property type="molecule type" value="Genomic_DNA"/>
</dbReference>
<keyword evidence="2" id="KW-0804">Transcription</keyword>
<dbReference type="STRING" id="3988.B9T1A9"/>
<protein>
    <submittedName>
        <fullName evidence="4">Uncharacterized protein</fullName>
    </submittedName>
</protein>
<dbReference type="InterPro" id="IPR038538">
    <property type="entry name" value="MTERF_sf"/>
</dbReference>
<dbReference type="Pfam" id="PF02536">
    <property type="entry name" value="mTERF"/>
    <property type="match status" value="1"/>
</dbReference>
<evidence type="ECO:0000256" key="2">
    <source>
        <dbReference type="ARBA" id="ARBA00022472"/>
    </source>
</evidence>